<keyword evidence="3" id="KW-1185">Reference proteome</keyword>
<evidence type="ECO:0000313" key="3">
    <source>
        <dbReference type="Proteomes" id="UP000567293"/>
    </source>
</evidence>
<dbReference type="PANTHER" id="PTHR46112">
    <property type="entry name" value="AMINOPEPTIDASE"/>
    <property type="match status" value="1"/>
</dbReference>
<gene>
    <name evidence="2" type="ORF">HRJ53_23540</name>
</gene>
<comment type="caution">
    <text evidence="2">The sequence shown here is derived from an EMBL/GenBank/DDBJ whole genome shotgun (WGS) entry which is preliminary data.</text>
</comment>
<dbReference type="Proteomes" id="UP000567293">
    <property type="component" value="Unassembled WGS sequence"/>
</dbReference>
<name>A0A7V8NVE9_9BACT</name>
<dbReference type="InterPro" id="IPR000994">
    <property type="entry name" value="Pept_M24"/>
</dbReference>
<organism evidence="2 3">
    <name type="scientific">Candidatus Acidiferrum panamense</name>
    <dbReference type="NCBI Taxonomy" id="2741543"/>
    <lineage>
        <taxon>Bacteria</taxon>
        <taxon>Pseudomonadati</taxon>
        <taxon>Acidobacteriota</taxon>
        <taxon>Terriglobia</taxon>
        <taxon>Candidatus Acidiferrales</taxon>
        <taxon>Candidatus Acidiferrum</taxon>
    </lineage>
</organism>
<evidence type="ECO:0000259" key="1">
    <source>
        <dbReference type="Pfam" id="PF00557"/>
    </source>
</evidence>
<dbReference type="Pfam" id="PF00557">
    <property type="entry name" value="Peptidase_M24"/>
    <property type="match status" value="1"/>
</dbReference>
<evidence type="ECO:0000313" key="2">
    <source>
        <dbReference type="EMBL" id="MBA0087970.1"/>
    </source>
</evidence>
<protein>
    <submittedName>
        <fullName evidence="2">M24 family metallopeptidase</fullName>
    </submittedName>
</protein>
<reference evidence="2" key="1">
    <citation type="submission" date="2020-06" db="EMBL/GenBank/DDBJ databases">
        <title>Legume-microbial interactions unlock mineral nutrients during tropical forest succession.</title>
        <authorList>
            <person name="Epihov D.Z."/>
        </authorList>
    </citation>
    <scope>NUCLEOTIDE SEQUENCE [LARGE SCALE GENOMIC DNA]</scope>
    <source>
        <strain evidence="2">Pan2503</strain>
    </source>
</reference>
<dbReference type="SUPFAM" id="SSF55920">
    <property type="entry name" value="Creatinase/aminopeptidase"/>
    <property type="match status" value="1"/>
</dbReference>
<accession>A0A7V8NVE9</accession>
<dbReference type="Gene3D" id="3.90.230.10">
    <property type="entry name" value="Creatinase/methionine aminopeptidase superfamily"/>
    <property type="match status" value="1"/>
</dbReference>
<dbReference type="PANTHER" id="PTHR46112:SF3">
    <property type="entry name" value="AMINOPEPTIDASE YPDF"/>
    <property type="match status" value="1"/>
</dbReference>
<dbReference type="InterPro" id="IPR050659">
    <property type="entry name" value="Peptidase_M24B"/>
</dbReference>
<sequence length="392" mass="43647">MTANIQGMQADLRAAKLDGWLFYDFRGRDPIAQNILNLPNAMRTRRWYYFVPAKGEPKKLVHKIESESLTALPGDTLYYAAQDELHKNLKKILGRAKKVAMQYSPKNEIPYVAMVDAGTVELVRGAGAKVVSSADLVQKYEACWSDEQKASHFSAGVIIDRIVRGAFEHTAKCVGEKEPLTEYDLKLWILKEFEASGIWAEEGPDIAVNANASDPHYGPTAGSAARIQEGDLLLLDVWGKKKTPGSVYYDVTWMGYLGAKVPEKYAEIFRVTREARDKAVDLIRSHVAKAKPLEGWQVDKAARSVIEKAGYGKYFFHRTGHSIGEKVHGNGANMDGLETHDARHLIAHTCNSIEPGIYLPEFGVRTEVNVYIDEKEARVTGEVQSEILPLLA</sequence>
<dbReference type="EMBL" id="JACDQQ010002271">
    <property type="protein sequence ID" value="MBA0087970.1"/>
    <property type="molecule type" value="Genomic_DNA"/>
</dbReference>
<dbReference type="InterPro" id="IPR036005">
    <property type="entry name" value="Creatinase/aminopeptidase-like"/>
</dbReference>
<feature type="domain" description="Peptidase M24" evidence="1">
    <location>
        <begin position="161"/>
        <end position="374"/>
    </location>
</feature>
<proteinExistence type="predicted"/>
<dbReference type="AlphaFoldDB" id="A0A7V8NVE9"/>